<dbReference type="OrthoDB" id="194358at2759"/>
<evidence type="ECO:0000256" key="2">
    <source>
        <dbReference type="ARBA" id="ARBA00023043"/>
    </source>
</evidence>
<dbReference type="SUPFAM" id="SSF48403">
    <property type="entry name" value="Ankyrin repeat"/>
    <property type="match status" value="1"/>
</dbReference>
<protein>
    <submittedName>
        <fullName evidence="4">Uncharacterized protein</fullName>
    </submittedName>
</protein>
<dbReference type="SMART" id="SM00248">
    <property type="entry name" value="ANK"/>
    <property type="match status" value="7"/>
</dbReference>
<evidence type="ECO:0000313" key="4">
    <source>
        <dbReference type="EMBL" id="CAB0036529.1"/>
    </source>
</evidence>
<organism evidence="4 5">
    <name type="scientific">Trichogramma brassicae</name>
    <dbReference type="NCBI Taxonomy" id="86971"/>
    <lineage>
        <taxon>Eukaryota</taxon>
        <taxon>Metazoa</taxon>
        <taxon>Ecdysozoa</taxon>
        <taxon>Arthropoda</taxon>
        <taxon>Hexapoda</taxon>
        <taxon>Insecta</taxon>
        <taxon>Pterygota</taxon>
        <taxon>Neoptera</taxon>
        <taxon>Endopterygota</taxon>
        <taxon>Hymenoptera</taxon>
        <taxon>Apocrita</taxon>
        <taxon>Proctotrupomorpha</taxon>
        <taxon>Chalcidoidea</taxon>
        <taxon>Trichogrammatidae</taxon>
        <taxon>Trichogramma</taxon>
    </lineage>
</organism>
<keyword evidence="2 3" id="KW-0040">ANK repeat</keyword>
<name>A0A6H5IEZ2_9HYME</name>
<feature type="repeat" description="ANK" evidence="3">
    <location>
        <begin position="199"/>
        <end position="231"/>
    </location>
</feature>
<dbReference type="Gene3D" id="1.25.40.20">
    <property type="entry name" value="Ankyrin repeat-containing domain"/>
    <property type="match status" value="2"/>
</dbReference>
<accession>A0A6H5IEZ2</accession>
<dbReference type="EMBL" id="CADCXV010000819">
    <property type="protein sequence ID" value="CAB0036529.1"/>
    <property type="molecule type" value="Genomic_DNA"/>
</dbReference>
<keyword evidence="5" id="KW-1185">Reference proteome</keyword>
<reference evidence="4 5" key="1">
    <citation type="submission" date="2020-02" db="EMBL/GenBank/DDBJ databases">
        <authorList>
            <person name="Ferguson B K."/>
        </authorList>
    </citation>
    <scope>NUCLEOTIDE SEQUENCE [LARGE SCALE GENOMIC DNA]</scope>
</reference>
<dbReference type="PROSITE" id="PS50088">
    <property type="entry name" value="ANK_REPEAT"/>
    <property type="match status" value="2"/>
</dbReference>
<evidence type="ECO:0000256" key="1">
    <source>
        <dbReference type="ARBA" id="ARBA00022737"/>
    </source>
</evidence>
<keyword evidence="1" id="KW-0677">Repeat</keyword>
<sequence>MYMYDDDETVESFYDEDEHWHDSDSEDEDYLKVSNLETLKSLRESVNWEIDKERSEFLCQFNSLIKDWEGQLPNLRYIFRSEEIDWLLTEGVKKNSLFSRVPIIDFVVRTGYKDEPKLNQDGKPSSRRTTPLHRAAVRCSIFHWDIFHNLFKIYDRFDVNYTDESGLTHFHVACQWGCDEVVEKFLELGQDPNILVEKTGDSPLHLAVATDHTKIAELLLKSGANPNSINIMGYTPLHTMSKRFVDDYVAKILFQISDEKYRPVQVDVRDIEGNTPLHLALKCGGGYLVTSLLRNGANPNLTNAEGSTPLHIICKREEYFDADLARLFFLINGNLHQTLQVDALDSLGRTPLQWAVANILPYEVDVLLKHGADLSTFVFPTESYFGKRFESQSDEVSLNFKLRLASAALAIAHRLETRGYKLDRTNVNDIPAARCIIYTHLRIDIAMNMLIYFKKLSIIPKLHIFSMNETKNKKPLHLEFL</sequence>
<proteinExistence type="predicted"/>
<feature type="repeat" description="ANK" evidence="3">
    <location>
        <begin position="272"/>
        <end position="304"/>
    </location>
</feature>
<evidence type="ECO:0000313" key="5">
    <source>
        <dbReference type="Proteomes" id="UP000479190"/>
    </source>
</evidence>
<dbReference type="PANTHER" id="PTHR24171">
    <property type="entry name" value="ANKYRIN REPEAT DOMAIN-CONTAINING PROTEIN 39-RELATED"/>
    <property type="match status" value="1"/>
</dbReference>
<evidence type="ECO:0000256" key="3">
    <source>
        <dbReference type="PROSITE-ProRule" id="PRU00023"/>
    </source>
</evidence>
<dbReference type="Pfam" id="PF12796">
    <property type="entry name" value="Ank_2"/>
    <property type="match status" value="2"/>
</dbReference>
<dbReference type="InterPro" id="IPR036770">
    <property type="entry name" value="Ankyrin_rpt-contain_sf"/>
</dbReference>
<dbReference type="Proteomes" id="UP000479190">
    <property type="component" value="Unassembled WGS sequence"/>
</dbReference>
<dbReference type="PROSITE" id="PS50297">
    <property type="entry name" value="ANK_REP_REGION"/>
    <property type="match status" value="2"/>
</dbReference>
<gene>
    <name evidence="4" type="ORF">TBRA_LOCUS8395</name>
</gene>
<dbReference type="InterPro" id="IPR002110">
    <property type="entry name" value="Ankyrin_rpt"/>
</dbReference>
<dbReference type="AlphaFoldDB" id="A0A6H5IEZ2"/>